<keyword evidence="1" id="KW-0472">Membrane</keyword>
<keyword evidence="3" id="KW-1185">Reference proteome</keyword>
<evidence type="ECO:0000313" key="2">
    <source>
        <dbReference type="EMBL" id="QNN65408.1"/>
    </source>
</evidence>
<sequence length="322" mass="35145">MTMLDNYLNAVRRNLPPGGADDIIAELRDVLLERAEERERDGAVDWPALLRDHGHPLKVAAHYRGDQYLIGPELYPFYRHFLQKVVGIVVLAVGAITLFKLASFGGDAGQIIAKLLGALWWAVLCSVGAVTLAFVLIDRFGGMDRHFLAWKPEELPEPAVDQPSTAESVFEVSASSLFILWWIGILATPELGGPNGFRIEAAPIWTTLYLPILALLIARLAYSLVSWRRPNWRALRGIMDIGTSVAAIVLAIIVHRAGQWATVVGGDPAQAARVESSLNFSLKIGIAATVIILAITALVASWKLVRPLFTGEGRGDARMLSL</sequence>
<evidence type="ECO:0000313" key="3">
    <source>
        <dbReference type="Proteomes" id="UP000515955"/>
    </source>
</evidence>
<feature type="transmembrane region" description="Helical" evidence="1">
    <location>
        <begin position="118"/>
        <end position="137"/>
    </location>
</feature>
<dbReference type="Proteomes" id="UP000515955">
    <property type="component" value="Chromosome"/>
</dbReference>
<feature type="transmembrane region" description="Helical" evidence="1">
    <location>
        <begin position="85"/>
        <end position="106"/>
    </location>
</feature>
<dbReference type="KEGG" id="srhi:H9L12_01925"/>
<feature type="transmembrane region" description="Helical" evidence="1">
    <location>
        <begin position="237"/>
        <end position="258"/>
    </location>
</feature>
<feature type="transmembrane region" description="Helical" evidence="1">
    <location>
        <begin position="284"/>
        <end position="305"/>
    </location>
</feature>
<gene>
    <name evidence="2" type="ORF">H9L12_01925</name>
</gene>
<dbReference type="EMBL" id="CP060717">
    <property type="protein sequence ID" value="QNN65408.1"/>
    <property type="molecule type" value="Genomic_DNA"/>
</dbReference>
<dbReference type="RefSeq" id="WP_187542400.1">
    <property type="nucleotide sequence ID" value="NZ_CP060717.1"/>
</dbReference>
<organism evidence="2 3">
    <name type="scientific">Sphingomonas rhizophila</name>
    <dbReference type="NCBI Taxonomy" id="2071607"/>
    <lineage>
        <taxon>Bacteria</taxon>
        <taxon>Pseudomonadati</taxon>
        <taxon>Pseudomonadota</taxon>
        <taxon>Alphaproteobacteria</taxon>
        <taxon>Sphingomonadales</taxon>
        <taxon>Sphingomonadaceae</taxon>
        <taxon>Sphingomonas</taxon>
    </lineage>
</organism>
<dbReference type="AlphaFoldDB" id="A0A7G9SC33"/>
<name>A0A7G9SC33_9SPHN</name>
<accession>A0A7G9SC33</accession>
<keyword evidence="1" id="KW-0812">Transmembrane</keyword>
<protein>
    <submittedName>
        <fullName evidence="2">Uncharacterized protein</fullName>
    </submittedName>
</protein>
<reference evidence="2 3" key="1">
    <citation type="submission" date="2020-08" db="EMBL/GenBank/DDBJ databases">
        <title>Genome sequence of Sphingomonas rhizophila KACC 19189T.</title>
        <authorList>
            <person name="Hyun D.-W."/>
            <person name="Bae J.-W."/>
        </authorList>
    </citation>
    <scope>NUCLEOTIDE SEQUENCE [LARGE SCALE GENOMIC DNA]</scope>
    <source>
        <strain evidence="2 3">KACC 19189</strain>
    </source>
</reference>
<proteinExistence type="predicted"/>
<keyword evidence="1" id="KW-1133">Transmembrane helix</keyword>
<evidence type="ECO:0000256" key="1">
    <source>
        <dbReference type="SAM" id="Phobius"/>
    </source>
</evidence>
<feature type="transmembrane region" description="Helical" evidence="1">
    <location>
        <begin position="169"/>
        <end position="188"/>
    </location>
</feature>
<feature type="transmembrane region" description="Helical" evidence="1">
    <location>
        <begin position="208"/>
        <end position="225"/>
    </location>
</feature>